<dbReference type="RefSeq" id="WP_211463567.1">
    <property type="nucleotide sequence ID" value="NZ_JAGSXH010000002.1"/>
</dbReference>
<evidence type="ECO:0000313" key="4">
    <source>
        <dbReference type="Proteomes" id="UP000677913"/>
    </source>
</evidence>
<dbReference type="InterPro" id="IPR009839">
    <property type="entry name" value="SseB_N"/>
</dbReference>
<feature type="domain" description="SseB protein N-terminal" evidence="2">
    <location>
        <begin position="25"/>
        <end position="157"/>
    </location>
</feature>
<dbReference type="Pfam" id="PF07179">
    <property type="entry name" value="SseB"/>
    <property type="match status" value="1"/>
</dbReference>
<sequence length="250" mass="25681">MTDFRGRTIQPTGFEDDDGSADEALTQALAAHRRGELDRYALYPVMAGKRVLAPVVALLGESEQSGVGVGGTELRRDKDSEMALVTLVASDGAKAVPVFTSTGKLGAWGAAAGFPAARPVPVSVEKAAAAALQEEADVLLLDLGTGEQFELAGAALREFAAGRVPTSPNEDPEVVAALLVVLRSVPEVADVLESASVGAFAEGAVLELGFKQGVDPQSLTAPLRIIAEAISGDPLLRDRLGGSLSIIAAP</sequence>
<name>A0A8J7WK98_9ACTN</name>
<dbReference type="EMBL" id="JAGSXH010000002">
    <property type="protein sequence ID" value="MBS2961677.1"/>
    <property type="molecule type" value="Genomic_DNA"/>
</dbReference>
<evidence type="ECO:0000259" key="2">
    <source>
        <dbReference type="Pfam" id="PF07179"/>
    </source>
</evidence>
<gene>
    <name evidence="3" type="ORF">KGA66_01365</name>
</gene>
<dbReference type="AlphaFoldDB" id="A0A8J7WK98"/>
<organism evidence="3 4">
    <name type="scientific">Actinocrinis puniceicyclus</name>
    <dbReference type="NCBI Taxonomy" id="977794"/>
    <lineage>
        <taxon>Bacteria</taxon>
        <taxon>Bacillati</taxon>
        <taxon>Actinomycetota</taxon>
        <taxon>Actinomycetes</taxon>
        <taxon>Catenulisporales</taxon>
        <taxon>Actinospicaceae</taxon>
        <taxon>Actinocrinis</taxon>
    </lineage>
</organism>
<reference evidence="3" key="1">
    <citation type="submission" date="2021-04" db="EMBL/GenBank/DDBJ databases">
        <title>Genome based classification of Actinospica acidithermotolerans sp. nov., an actinobacterium isolated from an Indonesian hot spring.</title>
        <authorList>
            <person name="Kusuma A.B."/>
            <person name="Putra K.E."/>
            <person name="Nafisah S."/>
            <person name="Loh J."/>
            <person name="Nouioui I."/>
            <person name="Goodfellow M."/>
        </authorList>
    </citation>
    <scope>NUCLEOTIDE SEQUENCE</scope>
    <source>
        <strain evidence="3">DSM 45618</strain>
    </source>
</reference>
<proteinExistence type="predicted"/>
<protein>
    <submittedName>
        <fullName evidence="3">SseB family protein</fullName>
    </submittedName>
</protein>
<dbReference type="Proteomes" id="UP000677913">
    <property type="component" value="Unassembled WGS sequence"/>
</dbReference>
<evidence type="ECO:0000313" key="3">
    <source>
        <dbReference type="EMBL" id="MBS2961677.1"/>
    </source>
</evidence>
<feature type="region of interest" description="Disordered" evidence="1">
    <location>
        <begin position="1"/>
        <end position="20"/>
    </location>
</feature>
<evidence type="ECO:0000256" key="1">
    <source>
        <dbReference type="SAM" id="MobiDB-lite"/>
    </source>
</evidence>
<keyword evidence="4" id="KW-1185">Reference proteome</keyword>
<accession>A0A8J7WK98</accession>
<comment type="caution">
    <text evidence="3">The sequence shown here is derived from an EMBL/GenBank/DDBJ whole genome shotgun (WGS) entry which is preliminary data.</text>
</comment>